<accession>B4N6I3</accession>
<dbReference type="KEGG" id="dwi:6646304"/>
<dbReference type="PANTHER" id="PTHR10196:SF68">
    <property type="entry name" value="GLYCEROL KINASE 5-RELATED"/>
    <property type="match status" value="1"/>
</dbReference>
<dbReference type="eggNOG" id="KOG2517">
    <property type="taxonomic scope" value="Eukaryota"/>
</dbReference>
<keyword evidence="9" id="KW-0319">Glycerol metabolism</keyword>
<dbReference type="Gene3D" id="3.30.420.40">
    <property type="match status" value="2"/>
</dbReference>
<dbReference type="InterPro" id="IPR037444">
    <property type="entry name" value="GK5"/>
</dbReference>
<evidence type="ECO:0000256" key="14">
    <source>
        <dbReference type="RuleBase" id="RU003733"/>
    </source>
</evidence>
<evidence type="ECO:0000256" key="6">
    <source>
        <dbReference type="ARBA" id="ARBA00022679"/>
    </source>
</evidence>
<evidence type="ECO:0000256" key="13">
    <source>
        <dbReference type="ARBA" id="ARBA00047192"/>
    </source>
</evidence>
<dbReference type="Proteomes" id="UP000007798">
    <property type="component" value="Unassembled WGS sequence"/>
</dbReference>
<keyword evidence="18" id="KW-1185">Reference proteome</keyword>
<evidence type="ECO:0000256" key="2">
    <source>
        <dbReference type="ARBA" id="ARBA00005190"/>
    </source>
</evidence>
<dbReference type="PhylomeDB" id="B4N6I3"/>
<keyword evidence="5" id="KW-0963">Cytoplasm</keyword>
<evidence type="ECO:0000256" key="10">
    <source>
        <dbReference type="ARBA" id="ARBA00022840"/>
    </source>
</evidence>
<dbReference type="InterPro" id="IPR018483">
    <property type="entry name" value="Carb_kinase_FGGY_CS"/>
</dbReference>
<dbReference type="FunFam" id="3.30.420.40:FF:000102">
    <property type="entry name" value="Putative glycerol kinase 5"/>
    <property type="match status" value="1"/>
</dbReference>
<comment type="pathway">
    <text evidence="2">Polyol metabolism; glycerol degradation via glycerol kinase pathway; sn-glycerol 3-phosphate from glycerol: step 1/1.</text>
</comment>
<dbReference type="Pfam" id="PF00370">
    <property type="entry name" value="FGGY_N"/>
    <property type="match status" value="1"/>
</dbReference>
<dbReference type="GO" id="GO:0019563">
    <property type="term" value="P:glycerol catabolic process"/>
    <property type="evidence" value="ECO:0007669"/>
    <property type="project" value="UniProtKB-UniPathway"/>
</dbReference>
<keyword evidence="8 14" id="KW-0418">Kinase</keyword>
<dbReference type="FunFam" id="3.30.420.40:FF:000104">
    <property type="entry name" value="putative glycerol kinase 5"/>
    <property type="match status" value="1"/>
</dbReference>
<proteinExistence type="inferred from homology"/>
<evidence type="ECO:0000256" key="1">
    <source>
        <dbReference type="ARBA" id="ARBA00004496"/>
    </source>
</evidence>
<dbReference type="UniPathway" id="UPA00618">
    <property type="reaction ID" value="UER00672"/>
</dbReference>
<evidence type="ECO:0000313" key="17">
    <source>
        <dbReference type="EMBL" id="EDW79972.2"/>
    </source>
</evidence>
<dbReference type="InterPro" id="IPR043129">
    <property type="entry name" value="ATPase_NBD"/>
</dbReference>
<reference evidence="17 18" key="1">
    <citation type="journal article" date="2007" name="Nature">
        <title>Evolution of genes and genomes on the Drosophila phylogeny.</title>
        <authorList>
            <consortium name="Drosophila 12 Genomes Consortium"/>
            <person name="Clark A.G."/>
            <person name="Eisen M.B."/>
            <person name="Smith D.R."/>
            <person name="Bergman C.M."/>
            <person name="Oliver B."/>
            <person name="Markow T.A."/>
            <person name="Kaufman T.C."/>
            <person name="Kellis M."/>
            <person name="Gelbart W."/>
            <person name="Iyer V.N."/>
            <person name="Pollard D.A."/>
            <person name="Sackton T.B."/>
            <person name="Larracuente A.M."/>
            <person name="Singh N.D."/>
            <person name="Abad J.P."/>
            <person name="Abt D.N."/>
            <person name="Adryan B."/>
            <person name="Aguade M."/>
            <person name="Akashi H."/>
            <person name="Anderson W.W."/>
            <person name="Aquadro C.F."/>
            <person name="Ardell D.H."/>
            <person name="Arguello R."/>
            <person name="Artieri C.G."/>
            <person name="Barbash D.A."/>
            <person name="Barker D."/>
            <person name="Barsanti P."/>
            <person name="Batterham P."/>
            <person name="Batzoglou S."/>
            <person name="Begun D."/>
            <person name="Bhutkar A."/>
            <person name="Blanco E."/>
            <person name="Bosak S.A."/>
            <person name="Bradley R.K."/>
            <person name="Brand A.D."/>
            <person name="Brent M.R."/>
            <person name="Brooks A.N."/>
            <person name="Brown R.H."/>
            <person name="Butlin R.K."/>
            <person name="Caggese C."/>
            <person name="Calvi B.R."/>
            <person name="Bernardo de Carvalho A."/>
            <person name="Caspi A."/>
            <person name="Castrezana S."/>
            <person name="Celniker S.E."/>
            <person name="Chang J.L."/>
            <person name="Chapple C."/>
            <person name="Chatterji S."/>
            <person name="Chinwalla A."/>
            <person name="Civetta A."/>
            <person name="Clifton S.W."/>
            <person name="Comeron J.M."/>
            <person name="Costello J.C."/>
            <person name="Coyne J.A."/>
            <person name="Daub J."/>
            <person name="David R.G."/>
            <person name="Delcher A.L."/>
            <person name="Delehaunty K."/>
            <person name="Do C.B."/>
            <person name="Ebling H."/>
            <person name="Edwards K."/>
            <person name="Eickbush T."/>
            <person name="Evans J.D."/>
            <person name="Filipski A."/>
            <person name="Findeiss S."/>
            <person name="Freyhult E."/>
            <person name="Fulton L."/>
            <person name="Fulton R."/>
            <person name="Garcia A.C."/>
            <person name="Gardiner A."/>
            <person name="Garfield D.A."/>
            <person name="Garvin B.E."/>
            <person name="Gibson G."/>
            <person name="Gilbert D."/>
            <person name="Gnerre S."/>
            <person name="Godfrey J."/>
            <person name="Good R."/>
            <person name="Gotea V."/>
            <person name="Gravely B."/>
            <person name="Greenberg A.J."/>
            <person name="Griffiths-Jones S."/>
            <person name="Gross S."/>
            <person name="Guigo R."/>
            <person name="Gustafson E.A."/>
            <person name="Haerty W."/>
            <person name="Hahn M.W."/>
            <person name="Halligan D.L."/>
            <person name="Halpern A.L."/>
            <person name="Halter G.M."/>
            <person name="Han M.V."/>
            <person name="Heger A."/>
            <person name="Hillier L."/>
            <person name="Hinrichs A.S."/>
            <person name="Holmes I."/>
            <person name="Hoskins R.A."/>
            <person name="Hubisz M.J."/>
            <person name="Hultmark D."/>
            <person name="Huntley M.A."/>
            <person name="Jaffe D.B."/>
            <person name="Jagadeeshan S."/>
            <person name="Jeck W.R."/>
            <person name="Johnson J."/>
            <person name="Jones C.D."/>
            <person name="Jordan W.C."/>
            <person name="Karpen G.H."/>
            <person name="Kataoka E."/>
            <person name="Keightley P.D."/>
            <person name="Kheradpour P."/>
            <person name="Kirkness E.F."/>
            <person name="Koerich L.B."/>
            <person name="Kristiansen K."/>
            <person name="Kudrna D."/>
            <person name="Kulathinal R.J."/>
            <person name="Kumar S."/>
            <person name="Kwok R."/>
            <person name="Lander E."/>
            <person name="Langley C.H."/>
            <person name="Lapoint R."/>
            <person name="Lazzaro B.P."/>
            <person name="Lee S.J."/>
            <person name="Levesque L."/>
            <person name="Li R."/>
            <person name="Lin C.F."/>
            <person name="Lin M.F."/>
            <person name="Lindblad-Toh K."/>
            <person name="Llopart A."/>
            <person name="Long M."/>
            <person name="Low L."/>
            <person name="Lozovsky E."/>
            <person name="Lu J."/>
            <person name="Luo M."/>
            <person name="Machado C.A."/>
            <person name="Makalowski W."/>
            <person name="Marzo M."/>
            <person name="Matsuda M."/>
            <person name="Matzkin L."/>
            <person name="McAllister B."/>
            <person name="McBride C.S."/>
            <person name="McKernan B."/>
            <person name="McKernan K."/>
            <person name="Mendez-Lago M."/>
            <person name="Minx P."/>
            <person name="Mollenhauer M.U."/>
            <person name="Montooth K."/>
            <person name="Mount S.M."/>
            <person name="Mu X."/>
            <person name="Myers E."/>
            <person name="Negre B."/>
            <person name="Newfeld S."/>
            <person name="Nielsen R."/>
            <person name="Noor M.A."/>
            <person name="O'Grady P."/>
            <person name="Pachter L."/>
            <person name="Papaceit M."/>
            <person name="Parisi M.J."/>
            <person name="Parisi M."/>
            <person name="Parts L."/>
            <person name="Pedersen J.S."/>
            <person name="Pesole G."/>
            <person name="Phillippy A.M."/>
            <person name="Ponting C.P."/>
            <person name="Pop M."/>
            <person name="Porcelli D."/>
            <person name="Powell J.R."/>
            <person name="Prohaska S."/>
            <person name="Pruitt K."/>
            <person name="Puig M."/>
            <person name="Quesneville H."/>
            <person name="Ram K.R."/>
            <person name="Rand D."/>
            <person name="Rasmussen M.D."/>
            <person name="Reed L.K."/>
            <person name="Reenan R."/>
            <person name="Reily A."/>
            <person name="Remington K.A."/>
            <person name="Rieger T.T."/>
            <person name="Ritchie M.G."/>
            <person name="Robin C."/>
            <person name="Rogers Y.H."/>
            <person name="Rohde C."/>
            <person name="Rozas J."/>
            <person name="Rubenfield M.J."/>
            <person name="Ruiz A."/>
            <person name="Russo S."/>
            <person name="Salzberg S.L."/>
            <person name="Sanchez-Gracia A."/>
            <person name="Saranga D.J."/>
            <person name="Sato H."/>
            <person name="Schaeffer S.W."/>
            <person name="Schatz M.C."/>
            <person name="Schlenke T."/>
            <person name="Schwartz R."/>
            <person name="Segarra C."/>
            <person name="Singh R.S."/>
            <person name="Sirot L."/>
            <person name="Sirota M."/>
            <person name="Sisneros N.B."/>
            <person name="Smith C.D."/>
            <person name="Smith T.F."/>
            <person name="Spieth J."/>
            <person name="Stage D.E."/>
            <person name="Stark A."/>
            <person name="Stephan W."/>
            <person name="Strausberg R.L."/>
            <person name="Strempel S."/>
            <person name="Sturgill D."/>
            <person name="Sutton G."/>
            <person name="Sutton G.G."/>
            <person name="Tao W."/>
            <person name="Teichmann S."/>
            <person name="Tobari Y.N."/>
            <person name="Tomimura Y."/>
            <person name="Tsolas J.M."/>
            <person name="Valente V.L."/>
            <person name="Venter E."/>
            <person name="Venter J.C."/>
            <person name="Vicario S."/>
            <person name="Vieira F.G."/>
            <person name="Vilella A.J."/>
            <person name="Villasante A."/>
            <person name="Walenz B."/>
            <person name="Wang J."/>
            <person name="Wasserman M."/>
            <person name="Watts T."/>
            <person name="Wilson D."/>
            <person name="Wilson R.K."/>
            <person name="Wing R.A."/>
            <person name="Wolfner M.F."/>
            <person name="Wong A."/>
            <person name="Wong G.K."/>
            <person name="Wu C.I."/>
            <person name="Wu G."/>
            <person name="Yamamoto D."/>
            <person name="Yang H.P."/>
            <person name="Yang S.P."/>
            <person name="Yorke J.A."/>
            <person name="Yoshida K."/>
            <person name="Zdobnov E."/>
            <person name="Zhang P."/>
            <person name="Zhang Y."/>
            <person name="Zimin A.V."/>
            <person name="Baldwin J."/>
            <person name="Abdouelleil A."/>
            <person name="Abdulkadir J."/>
            <person name="Abebe A."/>
            <person name="Abera B."/>
            <person name="Abreu J."/>
            <person name="Acer S.C."/>
            <person name="Aftuck L."/>
            <person name="Alexander A."/>
            <person name="An P."/>
            <person name="Anderson E."/>
            <person name="Anderson S."/>
            <person name="Arachi H."/>
            <person name="Azer M."/>
            <person name="Bachantsang P."/>
            <person name="Barry A."/>
            <person name="Bayul T."/>
            <person name="Berlin A."/>
            <person name="Bessette D."/>
            <person name="Bloom T."/>
            <person name="Blye J."/>
            <person name="Boguslavskiy L."/>
            <person name="Bonnet C."/>
            <person name="Boukhgalter B."/>
            <person name="Bourzgui I."/>
            <person name="Brown A."/>
            <person name="Cahill P."/>
            <person name="Channer S."/>
            <person name="Cheshatsang Y."/>
            <person name="Chuda L."/>
            <person name="Citroen M."/>
            <person name="Collymore A."/>
            <person name="Cooke P."/>
            <person name="Costello M."/>
            <person name="D'Aco K."/>
            <person name="Daza R."/>
            <person name="De Haan G."/>
            <person name="DeGray S."/>
            <person name="DeMaso C."/>
            <person name="Dhargay N."/>
            <person name="Dooley K."/>
            <person name="Dooley E."/>
            <person name="Doricent M."/>
            <person name="Dorje P."/>
            <person name="Dorjee K."/>
            <person name="Dupes A."/>
            <person name="Elong R."/>
            <person name="Falk J."/>
            <person name="Farina A."/>
            <person name="Faro S."/>
            <person name="Ferguson D."/>
            <person name="Fisher S."/>
            <person name="Foley C.D."/>
            <person name="Franke A."/>
            <person name="Friedrich D."/>
            <person name="Gadbois L."/>
            <person name="Gearin G."/>
            <person name="Gearin C.R."/>
            <person name="Giannoukos G."/>
            <person name="Goode T."/>
            <person name="Graham J."/>
            <person name="Grandbois E."/>
            <person name="Grewal S."/>
            <person name="Gyaltsen K."/>
            <person name="Hafez N."/>
            <person name="Hagos B."/>
            <person name="Hall J."/>
            <person name="Henson C."/>
            <person name="Hollinger A."/>
            <person name="Honan T."/>
            <person name="Huard M.D."/>
            <person name="Hughes L."/>
            <person name="Hurhula B."/>
            <person name="Husby M.E."/>
            <person name="Kamat A."/>
            <person name="Kanga B."/>
            <person name="Kashin S."/>
            <person name="Khazanovich D."/>
            <person name="Kisner P."/>
            <person name="Lance K."/>
            <person name="Lara M."/>
            <person name="Lee W."/>
            <person name="Lennon N."/>
            <person name="Letendre F."/>
            <person name="LeVine R."/>
            <person name="Lipovsky A."/>
            <person name="Liu X."/>
            <person name="Liu J."/>
            <person name="Liu S."/>
            <person name="Lokyitsang T."/>
            <person name="Lokyitsang Y."/>
            <person name="Lubonja R."/>
            <person name="Lui A."/>
            <person name="MacDonald P."/>
            <person name="Magnisalis V."/>
            <person name="Maru K."/>
            <person name="Matthews C."/>
            <person name="McCusker W."/>
            <person name="McDonough S."/>
            <person name="Mehta T."/>
            <person name="Meldrim J."/>
            <person name="Meneus L."/>
            <person name="Mihai O."/>
            <person name="Mihalev A."/>
            <person name="Mihova T."/>
            <person name="Mittelman R."/>
            <person name="Mlenga V."/>
            <person name="Montmayeur A."/>
            <person name="Mulrain L."/>
            <person name="Navidi A."/>
            <person name="Naylor J."/>
            <person name="Negash T."/>
            <person name="Nguyen T."/>
            <person name="Nguyen N."/>
            <person name="Nicol R."/>
            <person name="Norbu C."/>
            <person name="Norbu N."/>
            <person name="Novod N."/>
            <person name="O'Neill B."/>
            <person name="Osman S."/>
            <person name="Markiewicz E."/>
            <person name="Oyono O.L."/>
            <person name="Patti C."/>
            <person name="Phunkhang P."/>
            <person name="Pierre F."/>
            <person name="Priest M."/>
            <person name="Raghuraman S."/>
            <person name="Rege F."/>
            <person name="Reyes R."/>
            <person name="Rise C."/>
            <person name="Rogov P."/>
            <person name="Ross K."/>
            <person name="Ryan E."/>
            <person name="Settipalli S."/>
            <person name="Shea T."/>
            <person name="Sherpa N."/>
            <person name="Shi L."/>
            <person name="Shih D."/>
            <person name="Sparrow T."/>
            <person name="Spaulding J."/>
            <person name="Stalker J."/>
            <person name="Stange-Thomann N."/>
            <person name="Stavropoulos S."/>
            <person name="Stone C."/>
            <person name="Strader C."/>
            <person name="Tesfaye S."/>
            <person name="Thomson T."/>
            <person name="Thoulutsang Y."/>
            <person name="Thoulutsang D."/>
            <person name="Topham K."/>
            <person name="Topping I."/>
            <person name="Tsamla T."/>
            <person name="Vassiliev H."/>
            <person name="Vo A."/>
            <person name="Wangchuk T."/>
            <person name="Wangdi T."/>
            <person name="Weiand M."/>
            <person name="Wilkinson J."/>
            <person name="Wilson A."/>
            <person name="Yadav S."/>
            <person name="Young G."/>
            <person name="Yu Q."/>
            <person name="Zembek L."/>
            <person name="Zhong D."/>
            <person name="Zimmer A."/>
            <person name="Zwirko Z."/>
            <person name="Jaffe D.B."/>
            <person name="Alvarez P."/>
            <person name="Brockman W."/>
            <person name="Butler J."/>
            <person name="Chin C."/>
            <person name="Gnerre S."/>
            <person name="Grabherr M."/>
            <person name="Kleber M."/>
            <person name="Mauceli E."/>
            <person name="MacCallum I."/>
        </authorList>
    </citation>
    <scope>NUCLEOTIDE SEQUENCE [LARGE SCALE GENOMIC DNA]</scope>
    <source>
        <strain evidence="18">Tucson 14030-0811.24</strain>
    </source>
</reference>
<dbReference type="STRING" id="7260.B4N6I3"/>
<name>B4N6I3_DROWI</name>
<evidence type="ECO:0000256" key="5">
    <source>
        <dbReference type="ARBA" id="ARBA00022490"/>
    </source>
</evidence>
<evidence type="ECO:0000256" key="4">
    <source>
        <dbReference type="ARBA" id="ARBA00012099"/>
    </source>
</evidence>
<dbReference type="InParanoid" id="B4N6I3"/>
<evidence type="ECO:0000259" key="15">
    <source>
        <dbReference type="Pfam" id="PF00370"/>
    </source>
</evidence>
<evidence type="ECO:0000256" key="8">
    <source>
        <dbReference type="ARBA" id="ARBA00022777"/>
    </source>
</evidence>
<sequence length="549" mass="61745">MSPPETDTTTIRTNTEATAYIAALDVGTTSVRCFILDEKCAVKGSSTDAVELLNPQPGFFEIEPECLWRKVVKVIKEAIRDAKLLPSEITCLTISTQRCTFLTWNHKTNEYYHNFITWKDLRADDLVEQWNSGCMKRTMNGFFYGLYLATRNSRFLAGSMLKLMNGQVTPRLLYEIAHNRRLQQAIRENTVRLELLDSWLLYKLRSGGHAAQQTENIEHITDITSSTATGLFDPFTLSWSNMISWMFGIDLNILPRVVDNGYNGFGHVNPIAFGQDWAHTRIPIASSCSDQTAAIWGSHCFRSNDVKVTMGTGAFLNLVTGSQCHASISGMYPLVAWQLNDKHKFNQQNAIYCIEGASHDFGTVITWAQSCELFSHPKETSAIAKSVADTNDVYFIPAFSGLGPPVNDYRAASGFIGMTPSTTKAHLVRALLESIVFRVVQLIDAAEKETNQKLHLIKVDGGVSRNDFVCQFLADLSQLKVERAQNAESSIMGATFMAGINHGIWHDFDDLKRFRQVECVFQPQSKHYDTLFARMAKWSEAIGRFSDWY</sequence>
<dbReference type="GO" id="GO:0005739">
    <property type="term" value="C:mitochondrion"/>
    <property type="evidence" value="ECO:0007669"/>
    <property type="project" value="TreeGrafter"/>
</dbReference>
<evidence type="ECO:0000256" key="3">
    <source>
        <dbReference type="ARBA" id="ARBA00009156"/>
    </source>
</evidence>
<dbReference type="EMBL" id="CH964161">
    <property type="protein sequence ID" value="EDW79972.2"/>
    <property type="molecule type" value="Genomic_DNA"/>
</dbReference>
<gene>
    <name evidence="17" type="primary">Dwil\GK12322</name>
    <name evidence="17" type="ORF">Dwil_GK12322</name>
</gene>
<dbReference type="CDD" id="cd07793">
    <property type="entry name" value="ASKHA_NBD_FGGY_GK5-like"/>
    <property type="match status" value="1"/>
</dbReference>
<dbReference type="InterPro" id="IPR000577">
    <property type="entry name" value="Carb_kinase_FGGY"/>
</dbReference>
<keyword evidence="10" id="KW-0067">ATP-binding</keyword>
<evidence type="ECO:0000256" key="11">
    <source>
        <dbReference type="ARBA" id="ARBA00033026"/>
    </source>
</evidence>
<dbReference type="PANTHER" id="PTHR10196">
    <property type="entry name" value="SUGAR KINASE"/>
    <property type="match status" value="1"/>
</dbReference>
<dbReference type="GO" id="GO:0046167">
    <property type="term" value="P:glycerol-3-phosphate biosynthetic process"/>
    <property type="evidence" value="ECO:0007669"/>
    <property type="project" value="TreeGrafter"/>
</dbReference>
<dbReference type="EC" id="2.7.1.30" evidence="4"/>
<feature type="domain" description="Carbohydrate kinase FGGY C-terminal" evidence="16">
    <location>
        <begin position="307"/>
        <end position="500"/>
    </location>
</feature>
<feature type="domain" description="Carbohydrate kinase FGGY N-terminal" evidence="15">
    <location>
        <begin position="20"/>
        <end position="297"/>
    </location>
</feature>
<evidence type="ECO:0000313" key="18">
    <source>
        <dbReference type="Proteomes" id="UP000007798"/>
    </source>
</evidence>
<keyword evidence="6 14" id="KW-0808">Transferase</keyword>
<keyword evidence="7" id="KW-0547">Nucleotide-binding</keyword>
<dbReference type="PIRSF" id="PIRSF000538">
    <property type="entry name" value="GlpK"/>
    <property type="match status" value="1"/>
</dbReference>
<dbReference type="HOGENOM" id="CLU_009281_2_3_1"/>
<dbReference type="GO" id="GO:0006641">
    <property type="term" value="P:triglyceride metabolic process"/>
    <property type="evidence" value="ECO:0007669"/>
    <property type="project" value="TreeGrafter"/>
</dbReference>
<comment type="subcellular location">
    <subcellularLocation>
        <location evidence="1">Cytoplasm</location>
    </subcellularLocation>
</comment>
<dbReference type="GO" id="GO:0005524">
    <property type="term" value="F:ATP binding"/>
    <property type="evidence" value="ECO:0007669"/>
    <property type="project" value="UniProtKB-KW"/>
</dbReference>
<protein>
    <recommendedName>
        <fullName evidence="13">Glycerol kinase 5</fullName>
        <ecNumber evidence="4">2.7.1.30</ecNumber>
    </recommendedName>
    <alternativeName>
        <fullName evidence="11">ATP:glycerol 3-phosphotransferase 5</fullName>
    </alternativeName>
</protein>
<dbReference type="PROSITE" id="PS00445">
    <property type="entry name" value="FGGY_KINASES_2"/>
    <property type="match status" value="1"/>
</dbReference>
<evidence type="ECO:0000256" key="12">
    <source>
        <dbReference type="ARBA" id="ARBA00045165"/>
    </source>
</evidence>
<evidence type="ECO:0000256" key="7">
    <source>
        <dbReference type="ARBA" id="ARBA00022741"/>
    </source>
</evidence>
<dbReference type="InterPro" id="IPR018485">
    <property type="entry name" value="FGGY_C"/>
</dbReference>
<dbReference type="GO" id="GO:0004370">
    <property type="term" value="F:glycerol kinase activity"/>
    <property type="evidence" value="ECO:0007669"/>
    <property type="project" value="UniProtKB-EC"/>
</dbReference>
<comment type="function">
    <text evidence="12">Skin-specific kinase that plays a key role in glycerol metabolism, catalyzing its phosphorylation to produce sn-glycerol 3-phosphate. Involved in skin-specific regulation of sterol regulatory element-binding protein (SREBP) processing and lipid biosynthesis.</text>
</comment>
<organism evidence="17 18">
    <name type="scientific">Drosophila willistoni</name>
    <name type="common">Fruit fly</name>
    <dbReference type="NCBI Taxonomy" id="7260"/>
    <lineage>
        <taxon>Eukaryota</taxon>
        <taxon>Metazoa</taxon>
        <taxon>Ecdysozoa</taxon>
        <taxon>Arthropoda</taxon>
        <taxon>Hexapoda</taxon>
        <taxon>Insecta</taxon>
        <taxon>Pterygota</taxon>
        <taxon>Neoptera</taxon>
        <taxon>Endopterygota</taxon>
        <taxon>Diptera</taxon>
        <taxon>Brachycera</taxon>
        <taxon>Muscomorpha</taxon>
        <taxon>Ephydroidea</taxon>
        <taxon>Drosophilidae</taxon>
        <taxon>Drosophila</taxon>
        <taxon>Sophophora</taxon>
    </lineage>
</organism>
<dbReference type="SUPFAM" id="SSF53067">
    <property type="entry name" value="Actin-like ATPase domain"/>
    <property type="match status" value="2"/>
</dbReference>
<dbReference type="InterPro" id="IPR018484">
    <property type="entry name" value="FGGY_N"/>
</dbReference>
<dbReference type="OrthoDB" id="6278781at2759"/>
<dbReference type="AlphaFoldDB" id="B4N6I3"/>
<evidence type="ECO:0000256" key="9">
    <source>
        <dbReference type="ARBA" id="ARBA00022798"/>
    </source>
</evidence>
<evidence type="ECO:0000259" key="16">
    <source>
        <dbReference type="Pfam" id="PF02782"/>
    </source>
</evidence>
<dbReference type="FunCoup" id="B4N6I3">
    <property type="interactions" value="391"/>
</dbReference>
<dbReference type="Pfam" id="PF02782">
    <property type="entry name" value="FGGY_C"/>
    <property type="match status" value="1"/>
</dbReference>
<comment type="similarity">
    <text evidence="3 14">Belongs to the FGGY kinase family.</text>
</comment>